<feature type="repeat" description="PPR" evidence="3">
    <location>
        <begin position="215"/>
        <end position="249"/>
    </location>
</feature>
<feature type="repeat" description="PPR" evidence="3">
    <location>
        <begin position="321"/>
        <end position="355"/>
    </location>
</feature>
<keyword evidence="6" id="KW-1185">Reference proteome</keyword>
<dbReference type="GO" id="GO:0010333">
    <property type="term" value="F:terpene synthase activity"/>
    <property type="evidence" value="ECO:0007669"/>
    <property type="project" value="InterPro"/>
</dbReference>
<name>A0A5C7GSB5_9ROSI</name>
<dbReference type="FunFam" id="1.25.40.10:FF:000558">
    <property type="entry name" value="Pentatricopeptide repeat-containing protein At5g39710"/>
    <property type="match status" value="1"/>
</dbReference>
<dbReference type="Gene3D" id="1.10.600.10">
    <property type="entry name" value="Farnesyl Diphosphate Synthase"/>
    <property type="match status" value="1"/>
</dbReference>
<dbReference type="InterPro" id="IPR008949">
    <property type="entry name" value="Isoprenoid_synthase_dom_sf"/>
</dbReference>
<dbReference type="Pfam" id="PF12854">
    <property type="entry name" value="PPR_1"/>
    <property type="match status" value="1"/>
</dbReference>
<feature type="repeat" description="PPR" evidence="3">
    <location>
        <begin position="356"/>
        <end position="390"/>
    </location>
</feature>
<accession>A0A5C7GSB5</accession>
<protein>
    <recommendedName>
        <fullName evidence="4">Terpene synthase metal-binding domain-containing protein</fullName>
    </recommendedName>
</protein>
<feature type="repeat" description="PPR" evidence="3">
    <location>
        <begin position="145"/>
        <end position="179"/>
    </location>
</feature>
<dbReference type="InterPro" id="IPR005630">
    <property type="entry name" value="Terpene_synthase_metal-bd"/>
</dbReference>
<comment type="caution">
    <text evidence="5">The sequence shown here is derived from an EMBL/GenBank/DDBJ whole genome shotgun (WGS) entry which is preliminary data.</text>
</comment>
<feature type="repeat" description="PPR" evidence="3">
    <location>
        <begin position="391"/>
        <end position="425"/>
    </location>
</feature>
<evidence type="ECO:0000313" key="6">
    <source>
        <dbReference type="Proteomes" id="UP000323000"/>
    </source>
</evidence>
<dbReference type="SUPFAM" id="SSF48576">
    <property type="entry name" value="Terpenoid synthases"/>
    <property type="match status" value="1"/>
</dbReference>
<dbReference type="AlphaFoldDB" id="A0A5C7GSB5"/>
<dbReference type="InterPro" id="IPR002885">
    <property type="entry name" value="PPR_rpt"/>
</dbReference>
<dbReference type="InterPro" id="IPR011990">
    <property type="entry name" value="TPR-like_helical_dom_sf"/>
</dbReference>
<feature type="domain" description="Terpene synthase metal-binding" evidence="4">
    <location>
        <begin position="24"/>
        <end position="67"/>
    </location>
</feature>
<evidence type="ECO:0000256" key="3">
    <source>
        <dbReference type="PROSITE-ProRule" id="PRU00708"/>
    </source>
</evidence>
<dbReference type="GO" id="GO:0000287">
    <property type="term" value="F:magnesium ion binding"/>
    <property type="evidence" value="ECO:0007669"/>
    <property type="project" value="InterPro"/>
</dbReference>
<dbReference type="OrthoDB" id="185373at2759"/>
<gene>
    <name evidence="5" type="ORF">EZV62_026759</name>
</gene>
<keyword evidence="2" id="KW-0677">Repeat</keyword>
<dbReference type="Gene3D" id="1.25.40.10">
    <property type="entry name" value="Tetratricopeptide repeat domain"/>
    <property type="match status" value="4"/>
</dbReference>
<feature type="repeat" description="PPR" evidence="3">
    <location>
        <begin position="250"/>
        <end position="285"/>
    </location>
</feature>
<feature type="repeat" description="PPR" evidence="3">
    <location>
        <begin position="180"/>
        <end position="214"/>
    </location>
</feature>
<proteinExistence type="inferred from homology"/>
<dbReference type="NCBIfam" id="TIGR00756">
    <property type="entry name" value="PPR"/>
    <property type="match status" value="7"/>
</dbReference>
<dbReference type="Pfam" id="PF01535">
    <property type="entry name" value="PPR"/>
    <property type="match status" value="3"/>
</dbReference>
<comment type="similarity">
    <text evidence="1">Belongs to the PPR family. P subfamily.</text>
</comment>
<reference evidence="6" key="1">
    <citation type="journal article" date="2019" name="Gigascience">
        <title>De novo genome assembly of the endangered Acer yangbiense, a plant species with extremely small populations endemic to Yunnan Province, China.</title>
        <authorList>
            <person name="Yang J."/>
            <person name="Wariss H.M."/>
            <person name="Tao L."/>
            <person name="Zhang R."/>
            <person name="Yun Q."/>
            <person name="Hollingsworth P."/>
            <person name="Dao Z."/>
            <person name="Luo G."/>
            <person name="Guo H."/>
            <person name="Ma Y."/>
            <person name="Sun W."/>
        </authorList>
    </citation>
    <scope>NUCLEOTIDE SEQUENCE [LARGE SCALE GENOMIC DNA]</scope>
    <source>
        <strain evidence="6">cv. Malutang</strain>
    </source>
</reference>
<feature type="repeat" description="PPR" evidence="3">
    <location>
        <begin position="426"/>
        <end position="460"/>
    </location>
</feature>
<dbReference type="EMBL" id="VAHF01000013">
    <property type="protein sequence ID" value="TXG47465.1"/>
    <property type="molecule type" value="Genomic_DNA"/>
</dbReference>
<evidence type="ECO:0000256" key="2">
    <source>
        <dbReference type="ARBA" id="ARBA00022737"/>
    </source>
</evidence>
<dbReference type="Pfam" id="PF13041">
    <property type="entry name" value="PPR_2"/>
    <property type="match status" value="2"/>
</dbReference>
<evidence type="ECO:0000256" key="1">
    <source>
        <dbReference type="ARBA" id="ARBA00007626"/>
    </source>
</evidence>
<feature type="repeat" description="PPR" evidence="3">
    <location>
        <begin position="286"/>
        <end position="320"/>
    </location>
</feature>
<feature type="repeat" description="PPR" evidence="3">
    <location>
        <begin position="502"/>
        <end position="536"/>
    </location>
</feature>
<dbReference type="PROSITE" id="PS51375">
    <property type="entry name" value="PPR"/>
    <property type="match status" value="10"/>
</dbReference>
<sequence length="587" mass="66192">MHLTRREAGDDLRVILTTRSSTLSSRSDELKRGDVLKAIQCYMNDTGSSEEVTREYIRHIVRMTWKKDTVNKDQALSLLFEPIPIVVNLQESVIAVMGNKSMFKWSKQITPEQVVKLIRAEKDVHKALVIFDSATGEHANGFKHDESTFGLMISRLVSANQFRPAEDLLDRMKQEKCNINEDIFLSVCRGFGRMHKPLDVMRVFDRMKEFGCELTQKSYITVFAILVEENQLKVAFRFYKYMKEMGITPSVASLNVLIKALCKNSGTIDAALKIFRQMPKRGCTPDLYTYGTLINGMCKLGKINEAKELFKEMEEKDCSPTVVTYTSLIQGLCQSKKVDEAMGLFGEMRGKGIEPNVFTYGFLMNGLCKDGHSSQAMELLEMMISKRCTPNMIIYTTLINGVCKEGKLQEAGEILDRMKIQGFNPDAGLYGKIITGFCDICKFQEAANFLDEMVLGGISPNRLTLSIHVRIHNSVVKGLCRSDPNRAFLLHLSMRTRGISIGAATYDSLVTCFCKKGDLQKGARIVEEMVLDGRVPDEGTWSAVVAGFWNRQKVRQATVLLWVDLMSKSIEPEVDIQNKDELSLTEV</sequence>
<organism evidence="5 6">
    <name type="scientific">Acer yangbiense</name>
    <dbReference type="NCBI Taxonomy" id="1000413"/>
    <lineage>
        <taxon>Eukaryota</taxon>
        <taxon>Viridiplantae</taxon>
        <taxon>Streptophyta</taxon>
        <taxon>Embryophyta</taxon>
        <taxon>Tracheophyta</taxon>
        <taxon>Spermatophyta</taxon>
        <taxon>Magnoliopsida</taxon>
        <taxon>eudicotyledons</taxon>
        <taxon>Gunneridae</taxon>
        <taxon>Pentapetalae</taxon>
        <taxon>rosids</taxon>
        <taxon>malvids</taxon>
        <taxon>Sapindales</taxon>
        <taxon>Sapindaceae</taxon>
        <taxon>Hippocastanoideae</taxon>
        <taxon>Acereae</taxon>
        <taxon>Acer</taxon>
    </lineage>
</organism>
<evidence type="ECO:0000313" key="5">
    <source>
        <dbReference type="EMBL" id="TXG47465.1"/>
    </source>
</evidence>
<dbReference type="PANTHER" id="PTHR47941">
    <property type="entry name" value="PENTATRICOPEPTIDE REPEAT-CONTAINING PROTEIN 3, MITOCHONDRIAL"/>
    <property type="match status" value="1"/>
</dbReference>
<dbReference type="Pfam" id="PF03936">
    <property type="entry name" value="Terpene_synth_C"/>
    <property type="match status" value="1"/>
</dbReference>
<dbReference type="SUPFAM" id="SSF81901">
    <property type="entry name" value="HCP-like"/>
    <property type="match status" value="1"/>
</dbReference>
<dbReference type="Proteomes" id="UP000323000">
    <property type="component" value="Chromosome 13"/>
</dbReference>
<evidence type="ECO:0000259" key="4">
    <source>
        <dbReference type="Pfam" id="PF03936"/>
    </source>
</evidence>